<dbReference type="AlphaFoldDB" id="A0A673FVB4"/>
<dbReference type="GO" id="GO:0019722">
    <property type="term" value="P:calcium-mediated signaling"/>
    <property type="evidence" value="ECO:0007669"/>
    <property type="project" value="TreeGrafter"/>
</dbReference>
<evidence type="ECO:0000256" key="1">
    <source>
        <dbReference type="ARBA" id="ARBA00004370"/>
    </source>
</evidence>
<dbReference type="GO" id="GO:0006955">
    <property type="term" value="P:immune response"/>
    <property type="evidence" value="ECO:0007669"/>
    <property type="project" value="TreeGrafter"/>
</dbReference>
<dbReference type="InterPro" id="IPR000276">
    <property type="entry name" value="GPCR_Rhodpsn"/>
</dbReference>
<dbReference type="InterPro" id="IPR050119">
    <property type="entry name" value="CCR1-9-like"/>
</dbReference>
<feature type="transmembrane region" description="Helical" evidence="8">
    <location>
        <begin position="190"/>
        <end position="211"/>
    </location>
</feature>
<evidence type="ECO:0000256" key="3">
    <source>
        <dbReference type="ARBA" id="ARBA00022989"/>
    </source>
</evidence>
<evidence type="ECO:0000256" key="2">
    <source>
        <dbReference type="ARBA" id="ARBA00022692"/>
    </source>
</evidence>
<keyword evidence="11" id="KW-1185">Reference proteome</keyword>
<comment type="subcellular location">
    <subcellularLocation>
        <location evidence="1">Membrane</location>
    </subcellularLocation>
</comment>
<feature type="transmembrane region" description="Helical" evidence="8">
    <location>
        <begin position="105"/>
        <end position="125"/>
    </location>
</feature>
<dbReference type="PRINTS" id="PR00237">
    <property type="entry name" value="GPCRRHODOPSN"/>
</dbReference>
<evidence type="ECO:0000313" key="10">
    <source>
        <dbReference type="Ensembl" id="ENSSRHP00000003454.1"/>
    </source>
</evidence>
<dbReference type="GO" id="GO:0007204">
    <property type="term" value="P:positive regulation of cytosolic calcium ion concentration"/>
    <property type="evidence" value="ECO:0007669"/>
    <property type="project" value="TreeGrafter"/>
</dbReference>
<name>A0A673FVB4_9TELE</name>
<dbReference type="PANTHER" id="PTHR10489">
    <property type="entry name" value="CELL ADHESION MOLECULE"/>
    <property type="match status" value="1"/>
</dbReference>
<keyword evidence="3 8" id="KW-1133">Transmembrane helix</keyword>
<protein>
    <recommendedName>
        <fullName evidence="9">G-protein coupled receptors family 1 profile domain-containing protein</fullName>
    </recommendedName>
</protein>
<dbReference type="Proteomes" id="UP000472270">
    <property type="component" value="Unassembled WGS sequence"/>
</dbReference>
<evidence type="ECO:0000256" key="4">
    <source>
        <dbReference type="ARBA" id="ARBA00023040"/>
    </source>
</evidence>
<keyword evidence="7" id="KW-0807">Transducer</keyword>
<evidence type="ECO:0000313" key="11">
    <source>
        <dbReference type="Proteomes" id="UP000472270"/>
    </source>
</evidence>
<keyword evidence="2 8" id="KW-0812">Transmembrane</keyword>
<feature type="transmembrane region" description="Helical" evidence="8">
    <location>
        <begin position="145"/>
        <end position="169"/>
    </location>
</feature>
<feature type="transmembrane region" description="Helical" evidence="8">
    <location>
        <begin position="62"/>
        <end position="84"/>
    </location>
</feature>
<dbReference type="Pfam" id="PF00001">
    <property type="entry name" value="7tm_1"/>
    <property type="match status" value="1"/>
</dbReference>
<keyword evidence="6" id="KW-0675">Receptor</keyword>
<feature type="domain" description="G-protein coupled receptors family 1 profile" evidence="9">
    <location>
        <begin position="6"/>
        <end position="249"/>
    </location>
</feature>
<dbReference type="GO" id="GO:0019957">
    <property type="term" value="F:C-C chemokine binding"/>
    <property type="evidence" value="ECO:0007669"/>
    <property type="project" value="TreeGrafter"/>
</dbReference>
<keyword evidence="5 8" id="KW-0472">Membrane</keyword>
<dbReference type="GO" id="GO:0060326">
    <property type="term" value="P:cell chemotaxis"/>
    <property type="evidence" value="ECO:0007669"/>
    <property type="project" value="TreeGrafter"/>
</dbReference>
<dbReference type="SUPFAM" id="SSF81321">
    <property type="entry name" value="Family A G protein-coupled receptor-like"/>
    <property type="match status" value="1"/>
</dbReference>
<keyword evidence="4" id="KW-0297">G-protein coupled receptor</keyword>
<dbReference type="PROSITE" id="PS50262">
    <property type="entry name" value="G_PROTEIN_RECEP_F1_2"/>
    <property type="match status" value="1"/>
</dbReference>
<dbReference type="GO" id="GO:0016493">
    <property type="term" value="F:C-C chemokine receptor activity"/>
    <property type="evidence" value="ECO:0007669"/>
    <property type="project" value="TreeGrafter"/>
</dbReference>
<proteinExistence type="predicted"/>
<dbReference type="InterPro" id="IPR017452">
    <property type="entry name" value="GPCR_Rhodpsn_7TM"/>
</dbReference>
<reference evidence="10" key="1">
    <citation type="submission" date="2025-08" db="UniProtKB">
        <authorList>
            <consortium name="Ensembl"/>
        </authorList>
    </citation>
    <scope>IDENTIFICATION</scope>
</reference>
<evidence type="ECO:0000259" key="9">
    <source>
        <dbReference type="PROSITE" id="PS50262"/>
    </source>
</evidence>
<evidence type="ECO:0000256" key="7">
    <source>
        <dbReference type="ARBA" id="ARBA00023224"/>
    </source>
</evidence>
<evidence type="ECO:0000256" key="5">
    <source>
        <dbReference type="ARBA" id="ARBA00023136"/>
    </source>
</evidence>
<accession>A0A673FVB4</accession>
<evidence type="ECO:0000256" key="6">
    <source>
        <dbReference type="ARBA" id="ARBA00023170"/>
    </source>
</evidence>
<evidence type="ECO:0000256" key="8">
    <source>
        <dbReference type="SAM" id="Phobius"/>
    </source>
</evidence>
<sequence length="333" mass="38671">MIGVPGNIAVIFFIVRHFKMDNFTVHLMLNLAAADILCLITLPVWIYNQLYSWSIGQSSCKFFAALVYCSAYSSVITVTMLSVYRCLQIRHPQLWSRMSKRRERALLISGWALALLFSCPSVLAQEIVQSKSKKSCGRILHSEEYRLTAAILEMLLAFFLPFTIILTSYCCLHQKVTQGTFSHRQRLTKLVTRIVVTFFIFYAPHQIINLFQIFEIIRSSTGDIYNQRDMLFTEESFSSVNRHFYPLQNVMEMLSKQSGFWMKSCSYIWLMLLSKATYIVPEVHILSGHTFPGNQTHDLDVTTTMFYCLSYRKFKGEVGQLLKQRLNIYCFYT</sequence>
<feature type="transmembrane region" description="Helical" evidence="8">
    <location>
        <begin position="27"/>
        <end position="47"/>
    </location>
</feature>
<dbReference type="Gene3D" id="1.20.1070.10">
    <property type="entry name" value="Rhodopsin 7-helix transmembrane proteins"/>
    <property type="match status" value="1"/>
</dbReference>
<dbReference type="PANTHER" id="PTHR10489:SF946">
    <property type="entry name" value="LEUKOTRIENE B4 RECEPTOR 1-LIKE"/>
    <property type="match status" value="1"/>
</dbReference>
<dbReference type="GO" id="GO:0009897">
    <property type="term" value="C:external side of plasma membrane"/>
    <property type="evidence" value="ECO:0007669"/>
    <property type="project" value="TreeGrafter"/>
</dbReference>
<organism evidence="10 11">
    <name type="scientific">Sinocyclocheilus rhinocerous</name>
    <dbReference type="NCBI Taxonomy" id="307959"/>
    <lineage>
        <taxon>Eukaryota</taxon>
        <taxon>Metazoa</taxon>
        <taxon>Chordata</taxon>
        <taxon>Craniata</taxon>
        <taxon>Vertebrata</taxon>
        <taxon>Euteleostomi</taxon>
        <taxon>Actinopterygii</taxon>
        <taxon>Neopterygii</taxon>
        <taxon>Teleostei</taxon>
        <taxon>Ostariophysi</taxon>
        <taxon>Cypriniformes</taxon>
        <taxon>Cyprinidae</taxon>
        <taxon>Cyprininae</taxon>
        <taxon>Sinocyclocheilus</taxon>
    </lineage>
</organism>
<dbReference type="Ensembl" id="ENSSRHT00000003583.1">
    <property type="protein sequence ID" value="ENSSRHP00000003454.1"/>
    <property type="gene ID" value="ENSSRHG00000002358.1"/>
</dbReference>
<reference evidence="10" key="2">
    <citation type="submission" date="2025-09" db="UniProtKB">
        <authorList>
            <consortium name="Ensembl"/>
        </authorList>
    </citation>
    <scope>IDENTIFICATION</scope>
</reference>